<dbReference type="EMBL" id="FOXF01000001">
    <property type="protein sequence ID" value="SFO97037.1"/>
    <property type="molecule type" value="Genomic_DNA"/>
</dbReference>
<dbReference type="AlphaFoldDB" id="A0A662ZE37"/>
<name>A0A662ZE37_9GAMM</name>
<feature type="transmembrane region" description="Helical" evidence="1">
    <location>
        <begin position="56"/>
        <end position="76"/>
    </location>
</feature>
<feature type="transmembrane region" description="Helical" evidence="1">
    <location>
        <begin position="163"/>
        <end position="186"/>
    </location>
</feature>
<protein>
    <submittedName>
        <fullName evidence="2">AcrB/AcrD/AcrF family protein</fullName>
    </submittedName>
</protein>
<keyword evidence="1" id="KW-0472">Membrane</keyword>
<organism evidence="2 3">
    <name type="scientific">Ruminobacter amylophilus</name>
    <dbReference type="NCBI Taxonomy" id="867"/>
    <lineage>
        <taxon>Bacteria</taxon>
        <taxon>Pseudomonadati</taxon>
        <taxon>Pseudomonadota</taxon>
        <taxon>Gammaproteobacteria</taxon>
        <taxon>Aeromonadales</taxon>
        <taxon>Succinivibrionaceae</taxon>
        <taxon>Ruminobacter</taxon>
    </lineage>
</organism>
<dbReference type="PANTHER" id="PTHR32063:SF24">
    <property type="entry name" value="CATION EFFLUX SYSTEM (ACRB_ACRD_ACRF FAMILY)"/>
    <property type="match status" value="1"/>
</dbReference>
<proteinExistence type="predicted"/>
<dbReference type="Gene3D" id="1.20.1640.10">
    <property type="entry name" value="Multidrug efflux transporter AcrB transmembrane domain"/>
    <property type="match status" value="1"/>
</dbReference>
<accession>A0A662ZE37</accession>
<gene>
    <name evidence="2" type="ORF">SAMN02910344_00043</name>
</gene>
<dbReference type="Proteomes" id="UP000243745">
    <property type="component" value="Unassembled WGS sequence"/>
</dbReference>
<evidence type="ECO:0000313" key="2">
    <source>
        <dbReference type="EMBL" id="SFO97037.1"/>
    </source>
</evidence>
<dbReference type="SUPFAM" id="SSF82866">
    <property type="entry name" value="Multidrug efflux transporter AcrB transmembrane domain"/>
    <property type="match status" value="1"/>
</dbReference>
<keyword evidence="1" id="KW-0812">Transmembrane</keyword>
<dbReference type="GO" id="GO:0042910">
    <property type="term" value="F:xenobiotic transmembrane transporter activity"/>
    <property type="evidence" value="ECO:0007669"/>
    <property type="project" value="TreeGrafter"/>
</dbReference>
<dbReference type="PRINTS" id="PR00702">
    <property type="entry name" value="ACRIFLAVINRP"/>
</dbReference>
<feature type="transmembrane region" description="Helical" evidence="1">
    <location>
        <begin position="82"/>
        <end position="104"/>
    </location>
</feature>
<dbReference type="Pfam" id="PF00873">
    <property type="entry name" value="ACR_tran"/>
    <property type="match status" value="1"/>
</dbReference>
<keyword evidence="3" id="KW-1185">Reference proteome</keyword>
<dbReference type="InterPro" id="IPR001036">
    <property type="entry name" value="Acrflvin-R"/>
</dbReference>
<evidence type="ECO:0000313" key="3">
    <source>
        <dbReference type="Proteomes" id="UP000243745"/>
    </source>
</evidence>
<feature type="transmembrane region" description="Helical" evidence="1">
    <location>
        <begin position="132"/>
        <end position="151"/>
    </location>
</feature>
<dbReference type="PANTHER" id="PTHR32063">
    <property type="match status" value="1"/>
</dbReference>
<evidence type="ECO:0000256" key="1">
    <source>
        <dbReference type="SAM" id="Phobius"/>
    </source>
</evidence>
<dbReference type="GO" id="GO:0005886">
    <property type="term" value="C:plasma membrane"/>
    <property type="evidence" value="ECO:0007669"/>
    <property type="project" value="TreeGrafter"/>
</dbReference>
<keyword evidence="1" id="KW-1133">Transmembrane helix</keyword>
<reference evidence="2 3" key="1">
    <citation type="submission" date="2016-10" db="EMBL/GenBank/DDBJ databases">
        <authorList>
            <person name="Varghese N."/>
            <person name="Submissions S."/>
        </authorList>
    </citation>
    <scope>NUCLEOTIDE SEQUENCE [LARGE SCALE GENOMIC DNA]</scope>
    <source>
        <strain evidence="2 3">DSM 1361</strain>
    </source>
</reference>
<sequence length="202" mass="21816">MVKGQALLRTDDTELSNNLMIARNALRKAQVNYDNASATYRRNKLIFDKGAVSSQYLETLAALPLAFIGALLGLILCHSNFSMISGIGILLLMGLVTKNAILLIDFAKKRIEEGEDCYEALVDAGKSRFRPIMMTTFAMMFAMLPIAVGLGDGGEARAPMAHAILGGLTTSTLLTLVVIPCLYAIIKGKLTTDGKSTEQQSR</sequence>